<dbReference type="Proteomes" id="UP000199233">
    <property type="component" value="Unassembled WGS sequence"/>
</dbReference>
<dbReference type="AlphaFoldDB" id="A0A1H9J568"/>
<dbReference type="PROSITE" id="PS50968">
    <property type="entry name" value="BIOTINYL_LIPOYL"/>
    <property type="match status" value="1"/>
</dbReference>
<keyword evidence="4" id="KW-1185">Reference proteome</keyword>
<sequence length="165" mass="17895">MQHAFKLGEAEHNLALSRSAKAYRLHLDGQLIDIDLKTGADGRAWLTVGERHLPVVIATRGDEVFVHLEGEAYALRYQHPLDRLAAQAHGGAEDSIRAPMPGSIVALSVQAGEAVSKGQTLLVMESMKMETTISAPRDGVIAAIRYEKGQTFDRDAVLLSLEPLS</sequence>
<evidence type="ECO:0000313" key="3">
    <source>
        <dbReference type="EMBL" id="SEQ81916.1"/>
    </source>
</evidence>
<dbReference type="RefSeq" id="WP_093287403.1">
    <property type="nucleotide sequence ID" value="NZ_FOFS01000011.1"/>
</dbReference>
<evidence type="ECO:0000313" key="4">
    <source>
        <dbReference type="Proteomes" id="UP000199233"/>
    </source>
</evidence>
<protein>
    <submittedName>
        <fullName evidence="3">Biotin-requiring enzyme</fullName>
    </submittedName>
</protein>
<accession>A0A1H9J568</accession>
<dbReference type="InterPro" id="IPR000089">
    <property type="entry name" value="Biotin_lipoyl"/>
</dbReference>
<dbReference type="PANTHER" id="PTHR45266:SF3">
    <property type="entry name" value="OXALOACETATE DECARBOXYLASE ALPHA CHAIN"/>
    <property type="match status" value="1"/>
</dbReference>
<dbReference type="Pfam" id="PF00364">
    <property type="entry name" value="Biotin_lipoyl"/>
    <property type="match status" value="1"/>
</dbReference>
<reference evidence="3 4" key="1">
    <citation type="submission" date="2016-10" db="EMBL/GenBank/DDBJ databases">
        <authorList>
            <person name="de Groot N.N."/>
        </authorList>
    </citation>
    <scope>NUCLEOTIDE SEQUENCE [LARGE SCALE GENOMIC DNA]</scope>
    <source>
        <strain evidence="3 4">DSM 25927</strain>
    </source>
</reference>
<keyword evidence="1" id="KW-0092">Biotin</keyword>
<gene>
    <name evidence="3" type="ORF">SAMN04488038_11121</name>
</gene>
<dbReference type="OrthoDB" id="8902504at2"/>
<dbReference type="SUPFAM" id="SSF51230">
    <property type="entry name" value="Single hybrid motif"/>
    <property type="match status" value="1"/>
</dbReference>
<dbReference type="STRING" id="489703.SAMN04488038_11121"/>
<dbReference type="FunFam" id="2.40.50.100:FF:000003">
    <property type="entry name" value="Acetyl-CoA carboxylase biotin carboxyl carrier protein"/>
    <property type="match status" value="1"/>
</dbReference>
<evidence type="ECO:0000259" key="2">
    <source>
        <dbReference type="PROSITE" id="PS50968"/>
    </source>
</evidence>
<dbReference type="PANTHER" id="PTHR45266">
    <property type="entry name" value="OXALOACETATE DECARBOXYLASE ALPHA CHAIN"/>
    <property type="match status" value="1"/>
</dbReference>
<dbReference type="Gene3D" id="2.40.50.100">
    <property type="match status" value="1"/>
</dbReference>
<organism evidence="3 4">
    <name type="scientific">Solimonas aquatica</name>
    <dbReference type="NCBI Taxonomy" id="489703"/>
    <lineage>
        <taxon>Bacteria</taxon>
        <taxon>Pseudomonadati</taxon>
        <taxon>Pseudomonadota</taxon>
        <taxon>Gammaproteobacteria</taxon>
        <taxon>Nevskiales</taxon>
        <taxon>Nevskiaceae</taxon>
        <taxon>Solimonas</taxon>
    </lineage>
</organism>
<evidence type="ECO:0000256" key="1">
    <source>
        <dbReference type="ARBA" id="ARBA00023267"/>
    </source>
</evidence>
<proteinExistence type="predicted"/>
<dbReference type="InterPro" id="IPR011053">
    <property type="entry name" value="Single_hybrid_motif"/>
</dbReference>
<dbReference type="InterPro" id="IPR050709">
    <property type="entry name" value="Biotin_Carboxyl_Carrier/Decarb"/>
</dbReference>
<dbReference type="EMBL" id="FOFS01000011">
    <property type="protein sequence ID" value="SEQ81916.1"/>
    <property type="molecule type" value="Genomic_DNA"/>
</dbReference>
<name>A0A1H9J568_9GAMM</name>
<feature type="domain" description="Lipoyl-binding" evidence="2">
    <location>
        <begin position="87"/>
        <end position="162"/>
    </location>
</feature>
<dbReference type="CDD" id="cd06850">
    <property type="entry name" value="biotinyl_domain"/>
    <property type="match status" value="1"/>
</dbReference>